<evidence type="ECO:0008006" key="6">
    <source>
        <dbReference type="Google" id="ProtNLM"/>
    </source>
</evidence>
<dbReference type="PANTHER" id="PTHR46093">
    <property type="entry name" value="ACYL-COA-BINDING DOMAIN-CONTAINING PROTEIN 5"/>
    <property type="match status" value="1"/>
</dbReference>
<comment type="caution">
    <text evidence="4">The sequence shown here is derived from an EMBL/GenBank/DDBJ whole genome shotgun (WGS) entry which is preliminary data.</text>
</comment>
<keyword evidence="2" id="KW-0677">Repeat</keyword>
<evidence type="ECO:0000256" key="2">
    <source>
        <dbReference type="ARBA" id="ARBA00022737"/>
    </source>
</evidence>
<keyword evidence="5" id="KW-1185">Reference proteome</keyword>
<name>A0ABR2HHQ8_9EUKA</name>
<dbReference type="Gene3D" id="2.120.10.80">
    <property type="entry name" value="Kelch-type beta propeller"/>
    <property type="match status" value="1"/>
</dbReference>
<sequence length="407" mass="46115">MGNENSQQMVESSPSVDGVDSESRGFTKTKFVHMEDAGSFLDDEDFAPPEQPMDSIDAGGKSSKLDPSKLSVQKDLTKMPYNGYWCVKTSVGRNFPENRTDQFTAQLNSEIAYTGFGKSEKGKLLNDIWELNIKTNSWKQINTNQSIEPRFGASATMMGDLLVIYGGTNGSTIFNDLISVNVKDGVVSFIKTKGQQPPPLSFAPIAINKNQLFLFAGMDGLFILSLEKLQWRCISSYYRARQDFPWYNYKGVIYAIPEGEKSKFLIIDTNDERVYLSPEWSGSFPPIKDPHPLMVVVGKYLFFFGGERDSLIYACYLEMNWWFVFFVIPDTNTTSYAQGKFSSDGLFKIPILYSNSIVYNEKSREIVMFLGYPFGHLILVYYLKIGEEALPFCNLREDMTRALSSTY</sequence>
<dbReference type="InterPro" id="IPR015915">
    <property type="entry name" value="Kelch-typ_b-propeller"/>
</dbReference>
<reference evidence="4 5" key="1">
    <citation type="submission" date="2024-04" db="EMBL/GenBank/DDBJ databases">
        <title>Tritrichomonas musculus Genome.</title>
        <authorList>
            <person name="Alves-Ferreira E."/>
            <person name="Grigg M."/>
            <person name="Lorenzi H."/>
            <person name="Galac M."/>
        </authorList>
    </citation>
    <scope>NUCLEOTIDE SEQUENCE [LARGE SCALE GENOMIC DNA]</scope>
    <source>
        <strain evidence="4 5">EAF2021</strain>
    </source>
</reference>
<evidence type="ECO:0000313" key="4">
    <source>
        <dbReference type="EMBL" id="KAK8847767.1"/>
    </source>
</evidence>
<evidence type="ECO:0000256" key="1">
    <source>
        <dbReference type="ARBA" id="ARBA00022441"/>
    </source>
</evidence>
<dbReference type="Pfam" id="PF24681">
    <property type="entry name" value="Kelch_KLHDC2_KLHL20_DRC7"/>
    <property type="match status" value="1"/>
</dbReference>
<dbReference type="PANTHER" id="PTHR46093:SF18">
    <property type="entry name" value="FIBRONECTIN TYPE-III DOMAIN-CONTAINING PROTEIN"/>
    <property type="match status" value="1"/>
</dbReference>
<feature type="region of interest" description="Disordered" evidence="3">
    <location>
        <begin position="1"/>
        <end position="68"/>
    </location>
</feature>
<gene>
    <name evidence="4" type="ORF">M9Y10_018797</name>
</gene>
<organism evidence="4 5">
    <name type="scientific">Tritrichomonas musculus</name>
    <dbReference type="NCBI Taxonomy" id="1915356"/>
    <lineage>
        <taxon>Eukaryota</taxon>
        <taxon>Metamonada</taxon>
        <taxon>Parabasalia</taxon>
        <taxon>Tritrichomonadida</taxon>
        <taxon>Tritrichomonadidae</taxon>
        <taxon>Tritrichomonas</taxon>
    </lineage>
</organism>
<feature type="compositionally biased region" description="Polar residues" evidence="3">
    <location>
        <begin position="1"/>
        <end position="15"/>
    </location>
</feature>
<dbReference type="SUPFAM" id="SSF117281">
    <property type="entry name" value="Kelch motif"/>
    <property type="match status" value="1"/>
</dbReference>
<dbReference type="EMBL" id="JAPFFF010000027">
    <property type="protein sequence ID" value="KAK8847767.1"/>
    <property type="molecule type" value="Genomic_DNA"/>
</dbReference>
<proteinExistence type="predicted"/>
<accession>A0ABR2HHQ8</accession>
<keyword evidence="1" id="KW-0880">Kelch repeat</keyword>
<evidence type="ECO:0000313" key="5">
    <source>
        <dbReference type="Proteomes" id="UP001470230"/>
    </source>
</evidence>
<protein>
    <recommendedName>
        <fullName evidence="6">Kelch motif family protein</fullName>
    </recommendedName>
</protein>
<evidence type="ECO:0000256" key="3">
    <source>
        <dbReference type="SAM" id="MobiDB-lite"/>
    </source>
</evidence>
<dbReference type="Proteomes" id="UP001470230">
    <property type="component" value="Unassembled WGS sequence"/>
</dbReference>